<keyword evidence="3" id="KW-1185">Reference proteome</keyword>
<dbReference type="EMBL" id="JASPKY010000173">
    <property type="protein sequence ID" value="KAK9728013.1"/>
    <property type="molecule type" value="Genomic_DNA"/>
</dbReference>
<comment type="caution">
    <text evidence="2">The sequence shown here is derived from an EMBL/GenBank/DDBJ whole genome shotgun (WGS) entry which is preliminary data.</text>
</comment>
<sequence>MWQVISLLLVVGIVNAEPGIFGEHFDASLFAPAPVVPALPAPTFFKEPVFAHAPVVAPAPIFKAIAPAPIIKAVAPLPIVKAVAPATSYATVTQFHVTHPVVKTVIAPQPILKTIAIPAPIPYAHGFHGFH</sequence>
<evidence type="ECO:0000313" key="3">
    <source>
        <dbReference type="Proteomes" id="UP001458880"/>
    </source>
</evidence>
<name>A0AAW1L5D1_POPJA</name>
<organism evidence="2 3">
    <name type="scientific">Popillia japonica</name>
    <name type="common">Japanese beetle</name>
    <dbReference type="NCBI Taxonomy" id="7064"/>
    <lineage>
        <taxon>Eukaryota</taxon>
        <taxon>Metazoa</taxon>
        <taxon>Ecdysozoa</taxon>
        <taxon>Arthropoda</taxon>
        <taxon>Hexapoda</taxon>
        <taxon>Insecta</taxon>
        <taxon>Pterygota</taxon>
        <taxon>Neoptera</taxon>
        <taxon>Endopterygota</taxon>
        <taxon>Coleoptera</taxon>
        <taxon>Polyphaga</taxon>
        <taxon>Scarabaeiformia</taxon>
        <taxon>Scarabaeidae</taxon>
        <taxon>Rutelinae</taxon>
        <taxon>Popillia</taxon>
    </lineage>
</organism>
<proteinExistence type="predicted"/>
<evidence type="ECO:0000313" key="2">
    <source>
        <dbReference type="EMBL" id="KAK9728014.1"/>
    </source>
</evidence>
<accession>A0AAW1L5D1</accession>
<protein>
    <submittedName>
        <fullName evidence="2">Uncharacterized protein</fullName>
    </submittedName>
</protein>
<reference evidence="2 3" key="2">
    <citation type="journal article" date="2024" name="BMC Genomics">
        <title>De novo assembly and annotation of Popillia japonica's genome with initial clues to its potential as an invasive pest.</title>
        <authorList>
            <person name="Cucini C."/>
            <person name="Boschi S."/>
            <person name="Funari R."/>
            <person name="Cardaioli E."/>
            <person name="Iannotti N."/>
            <person name="Marturano G."/>
            <person name="Paoli F."/>
            <person name="Bruttini M."/>
            <person name="Carapelli A."/>
            <person name="Frati F."/>
            <person name="Nardi F."/>
        </authorList>
    </citation>
    <scope>NUCLEOTIDE SEQUENCE [LARGE SCALE GENOMIC DNA]</scope>
    <source>
        <strain evidence="2">DMR45628</strain>
    </source>
</reference>
<reference evidence="2" key="1">
    <citation type="submission" date="2023-05" db="EMBL/GenBank/DDBJ databases">
        <authorList>
            <person name="Nardi F."/>
            <person name="Carapelli A."/>
            <person name="Cucini C."/>
        </authorList>
    </citation>
    <scope>NUCLEOTIDE SEQUENCE</scope>
    <source>
        <strain evidence="2">DMR45628</strain>
        <tissue evidence="2">Testes</tissue>
    </source>
</reference>
<gene>
    <name evidence="2" type="ORF">QE152_g18896</name>
</gene>
<dbReference type="EMBL" id="JASPKY010000173">
    <property type="protein sequence ID" value="KAK9728014.1"/>
    <property type="molecule type" value="Genomic_DNA"/>
</dbReference>
<dbReference type="Proteomes" id="UP001458880">
    <property type="component" value="Unassembled WGS sequence"/>
</dbReference>
<feature type="signal peptide" evidence="1">
    <location>
        <begin position="1"/>
        <end position="16"/>
    </location>
</feature>
<dbReference type="AlphaFoldDB" id="A0AAW1L5D1"/>
<feature type="chain" id="PRO_5044717920" evidence="1">
    <location>
        <begin position="17"/>
        <end position="131"/>
    </location>
</feature>
<evidence type="ECO:0000256" key="1">
    <source>
        <dbReference type="SAM" id="SignalP"/>
    </source>
</evidence>
<keyword evidence="1" id="KW-0732">Signal</keyword>